<feature type="compositionally biased region" description="Polar residues" evidence="1">
    <location>
        <begin position="82"/>
        <end position="105"/>
    </location>
</feature>
<comment type="caution">
    <text evidence="2">The sequence shown here is derived from an EMBL/GenBank/DDBJ whole genome shotgun (WGS) entry which is preliminary data.</text>
</comment>
<dbReference type="Proteomes" id="UP001153365">
    <property type="component" value="Unassembled WGS sequence"/>
</dbReference>
<protein>
    <submittedName>
        <fullName evidence="2">Expressed protein</fullName>
    </submittedName>
</protein>
<dbReference type="EMBL" id="CALTRL010002290">
    <property type="protein sequence ID" value="CAH7675287.1"/>
    <property type="molecule type" value="Genomic_DNA"/>
</dbReference>
<reference evidence="2" key="1">
    <citation type="submission" date="2022-06" db="EMBL/GenBank/DDBJ databases">
        <authorList>
            <consortium name="SYNGENTA / RWTH Aachen University"/>
        </authorList>
    </citation>
    <scope>NUCLEOTIDE SEQUENCE</scope>
</reference>
<feature type="region of interest" description="Disordered" evidence="1">
    <location>
        <begin position="68"/>
        <end position="105"/>
    </location>
</feature>
<accession>A0AAV0B0B0</accession>
<proteinExistence type="predicted"/>
<organism evidence="2 3">
    <name type="scientific">Phakopsora pachyrhizi</name>
    <name type="common">Asian soybean rust disease fungus</name>
    <dbReference type="NCBI Taxonomy" id="170000"/>
    <lineage>
        <taxon>Eukaryota</taxon>
        <taxon>Fungi</taxon>
        <taxon>Dikarya</taxon>
        <taxon>Basidiomycota</taxon>
        <taxon>Pucciniomycotina</taxon>
        <taxon>Pucciniomycetes</taxon>
        <taxon>Pucciniales</taxon>
        <taxon>Phakopsoraceae</taxon>
        <taxon>Phakopsora</taxon>
    </lineage>
</organism>
<evidence type="ECO:0000313" key="2">
    <source>
        <dbReference type="EMBL" id="CAH7675287.1"/>
    </source>
</evidence>
<feature type="region of interest" description="Disordered" evidence="1">
    <location>
        <begin position="26"/>
        <end position="56"/>
    </location>
</feature>
<gene>
    <name evidence="2" type="ORF">PPACK8108_LOCUS10269</name>
</gene>
<evidence type="ECO:0000313" key="3">
    <source>
        <dbReference type="Proteomes" id="UP001153365"/>
    </source>
</evidence>
<keyword evidence="3" id="KW-1185">Reference proteome</keyword>
<feature type="region of interest" description="Disordered" evidence="1">
    <location>
        <begin position="125"/>
        <end position="166"/>
    </location>
</feature>
<feature type="compositionally biased region" description="Basic residues" evidence="1">
    <location>
        <begin position="29"/>
        <end position="38"/>
    </location>
</feature>
<evidence type="ECO:0000256" key="1">
    <source>
        <dbReference type="SAM" id="MobiDB-lite"/>
    </source>
</evidence>
<sequence>MDSLHQQIHPPILQPNLLENHSHQNQQLYHHHQHHHQLQQHQRLLRATTPSSSVNSNLHRVNQSISSNSLSIPYPHRGQDPSLLNPNDQSQLVNRQNQPDPSKKSNAINTILISTSQPLLNQAYHQNQRAPSPSFTSQPRDSQPISSTLPPSHSTSQLLANDKSSQPVVSVIGTSTSLTRPRLVDHLLTAPGVCFARSLSAHSSPLGTVRKLSDFPRSIHQNQLRPIVTTNRFTVKATARGRSWAENYL</sequence>
<name>A0AAV0B0B0_PHAPC</name>
<dbReference type="AlphaFoldDB" id="A0AAV0B0B0"/>